<dbReference type="AlphaFoldDB" id="A0A2S0VSH5"/>
<organism evidence="2 3">
    <name type="scientific">Saccharobesus litoralis</name>
    <dbReference type="NCBI Taxonomy" id="2172099"/>
    <lineage>
        <taxon>Bacteria</taxon>
        <taxon>Pseudomonadati</taxon>
        <taxon>Pseudomonadota</taxon>
        <taxon>Gammaproteobacteria</taxon>
        <taxon>Alteromonadales</taxon>
        <taxon>Alteromonadaceae</taxon>
        <taxon>Saccharobesus</taxon>
    </lineage>
</organism>
<protein>
    <submittedName>
        <fullName evidence="2">Uncharacterized protein</fullName>
    </submittedName>
</protein>
<dbReference type="Proteomes" id="UP000244441">
    <property type="component" value="Chromosome"/>
</dbReference>
<evidence type="ECO:0000256" key="1">
    <source>
        <dbReference type="SAM" id="SignalP"/>
    </source>
</evidence>
<reference evidence="2 3" key="1">
    <citation type="submission" date="2018-01" db="EMBL/GenBank/DDBJ databases">
        <title>Genome sequence of a Cantenovulum-like bacteria.</title>
        <authorList>
            <person name="Tan W.R."/>
            <person name="Lau N.-S."/>
            <person name="Go F."/>
            <person name="Amirul A.-A.A."/>
        </authorList>
    </citation>
    <scope>NUCLEOTIDE SEQUENCE [LARGE SCALE GENOMIC DNA]</scope>
    <source>
        <strain evidence="2 3">CCB-QB4</strain>
    </source>
</reference>
<keyword evidence="1" id="KW-0732">Signal</keyword>
<accession>A0A2S0VSH5</accession>
<dbReference type="EMBL" id="CP026604">
    <property type="protein sequence ID" value="AWB67165.1"/>
    <property type="molecule type" value="Genomic_DNA"/>
</dbReference>
<proteinExistence type="predicted"/>
<feature type="chain" id="PRO_5015646229" evidence="1">
    <location>
        <begin position="25"/>
        <end position="135"/>
    </location>
</feature>
<dbReference type="OrthoDB" id="9860223at2"/>
<evidence type="ECO:0000313" key="3">
    <source>
        <dbReference type="Proteomes" id="UP000244441"/>
    </source>
</evidence>
<dbReference type="RefSeq" id="WP_108603214.1">
    <property type="nucleotide sequence ID" value="NZ_CP026604.1"/>
</dbReference>
<name>A0A2S0VSH5_9ALTE</name>
<sequence>MTTIIKFAKYAFICMLCFSCSVFAIEITGGSNHIQISNLPQFVDHVLLRGDNNNTLIKSKTGSFSASTPFKDGYYTYQVVVQKPIDFSKLSADQLNNGRDADTRQAMTALVVEKSGTFLVKDGLVLDAKLAEKAR</sequence>
<feature type="signal peptide" evidence="1">
    <location>
        <begin position="1"/>
        <end position="24"/>
    </location>
</feature>
<evidence type="ECO:0000313" key="2">
    <source>
        <dbReference type="EMBL" id="AWB67165.1"/>
    </source>
</evidence>
<dbReference type="KEGG" id="cate:C2869_12285"/>
<keyword evidence="3" id="KW-1185">Reference proteome</keyword>
<gene>
    <name evidence="2" type="ORF">C2869_12285</name>
</gene>